<evidence type="ECO:0000256" key="7">
    <source>
        <dbReference type="ARBA" id="ARBA00022984"/>
    </source>
</evidence>
<dbReference type="GO" id="GO:0005576">
    <property type="term" value="C:extracellular region"/>
    <property type="evidence" value="ECO:0007669"/>
    <property type="project" value="TreeGrafter"/>
</dbReference>
<dbReference type="InterPro" id="IPR005490">
    <property type="entry name" value="LD_TPept_cat_dom"/>
</dbReference>
<dbReference type="AlphaFoldDB" id="A0A8J7AIA6"/>
<dbReference type="Pfam" id="PF03734">
    <property type="entry name" value="YkuD"/>
    <property type="match status" value="1"/>
</dbReference>
<feature type="signal peptide" evidence="11">
    <location>
        <begin position="1"/>
        <end position="30"/>
    </location>
</feature>
<feature type="active site" description="Nucleophile" evidence="9">
    <location>
        <position position="192"/>
    </location>
</feature>
<comment type="similarity">
    <text evidence="2">Belongs to the YkuD family.</text>
</comment>
<keyword evidence="4" id="KW-0808">Transferase</keyword>
<dbReference type="GO" id="GO:0071972">
    <property type="term" value="F:peptidoglycan L,D-transpeptidase activity"/>
    <property type="evidence" value="ECO:0007669"/>
    <property type="project" value="TreeGrafter"/>
</dbReference>
<evidence type="ECO:0000313" key="14">
    <source>
        <dbReference type="Proteomes" id="UP000636505"/>
    </source>
</evidence>
<keyword evidence="7 9" id="KW-0573">Peptidoglycan synthesis</keyword>
<keyword evidence="3" id="KW-0328">Glycosyltransferase</keyword>
<evidence type="ECO:0000256" key="9">
    <source>
        <dbReference type="PROSITE-ProRule" id="PRU01373"/>
    </source>
</evidence>
<accession>A0A8J7AIA6</accession>
<dbReference type="GO" id="GO:0018104">
    <property type="term" value="P:peptidoglycan-protein cross-linking"/>
    <property type="evidence" value="ECO:0007669"/>
    <property type="project" value="TreeGrafter"/>
</dbReference>
<dbReference type="Proteomes" id="UP000636505">
    <property type="component" value="Unassembled WGS sequence"/>
</dbReference>
<keyword evidence="6 9" id="KW-0133">Cell shape</keyword>
<evidence type="ECO:0000256" key="11">
    <source>
        <dbReference type="SAM" id="SignalP"/>
    </source>
</evidence>
<dbReference type="InterPro" id="IPR050979">
    <property type="entry name" value="LD-transpeptidase"/>
</dbReference>
<protein>
    <submittedName>
        <fullName evidence="13">L,D-transpeptidase</fullName>
    </submittedName>
</protein>
<dbReference type="RefSeq" id="WP_193910493.1">
    <property type="nucleotide sequence ID" value="NZ_JADEXG010000057.1"/>
</dbReference>
<evidence type="ECO:0000256" key="6">
    <source>
        <dbReference type="ARBA" id="ARBA00022960"/>
    </source>
</evidence>
<sequence length="217" mass="23058">MVTNSKTAALCLSGLLLSGLSGLLPGTATAQSAAPTESASGDTDSLRVQGFAIETKVPLHKPAILQPAPLPTPDTAPEPVATPDLPEEAPIRLVLRINARRVYAYRGEAVVASYPVAVGKPGWETPTGEYEVFSTIVEPGWTNPFTGEVAPPGPSNPLGERWIGFWTDGENVIGFHGTPNRESIGRAASHGCVRMYNEDIRELYEIVEMGTPVTVLL</sequence>
<keyword evidence="11" id="KW-0732">Signal</keyword>
<proteinExistence type="inferred from homology"/>
<evidence type="ECO:0000256" key="2">
    <source>
        <dbReference type="ARBA" id="ARBA00005992"/>
    </source>
</evidence>
<comment type="pathway">
    <text evidence="1 9">Cell wall biogenesis; peptidoglycan biosynthesis.</text>
</comment>
<evidence type="ECO:0000256" key="4">
    <source>
        <dbReference type="ARBA" id="ARBA00022679"/>
    </source>
</evidence>
<dbReference type="PROSITE" id="PS52029">
    <property type="entry name" value="LD_TPASE"/>
    <property type="match status" value="1"/>
</dbReference>
<keyword evidence="5" id="KW-0378">Hydrolase</keyword>
<keyword evidence="14" id="KW-1185">Reference proteome</keyword>
<feature type="domain" description="L,D-TPase catalytic" evidence="12">
    <location>
        <begin position="91"/>
        <end position="216"/>
    </location>
</feature>
<feature type="active site" description="Proton donor/acceptor" evidence="9">
    <location>
        <position position="176"/>
    </location>
</feature>
<dbReference type="EMBL" id="JADEXG010000057">
    <property type="protein sequence ID" value="MBE9079484.1"/>
    <property type="molecule type" value="Genomic_DNA"/>
</dbReference>
<dbReference type="Gene3D" id="2.40.440.10">
    <property type="entry name" value="L,D-transpeptidase catalytic domain-like"/>
    <property type="match status" value="1"/>
</dbReference>
<dbReference type="GO" id="GO:0016757">
    <property type="term" value="F:glycosyltransferase activity"/>
    <property type="evidence" value="ECO:0007669"/>
    <property type="project" value="UniProtKB-KW"/>
</dbReference>
<organism evidence="13 14">
    <name type="scientific">Vasconcelosia minhoensis LEGE 07310</name>
    <dbReference type="NCBI Taxonomy" id="915328"/>
    <lineage>
        <taxon>Bacteria</taxon>
        <taxon>Bacillati</taxon>
        <taxon>Cyanobacteriota</taxon>
        <taxon>Cyanophyceae</taxon>
        <taxon>Nodosilineales</taxon>
        <taxon>Cymatolegaceae</taxon>
        <taxon>Vasconcelosia</taxon>
        <taxon>Vasconcelosia minhoensis</taxon>
    </lineage>
</organism>
<reference evidence="13" key="1">
    <citation type="submission" date="2020-10" db="EMBL/GenBank/DDBJ databases">
        <authorList>
            <person name="Castelo-Branco R."/>
            <person name="Eusebio N."/>
            <person name="Adriana R."/>
            <person name="Vieira A."/>
            <person name="Brugerolle De Fraissinette N."/>
            <person name="Rezende De Castro R."/>
            <person name="Schneider M.P."/>
            <person name="Vasconcelos V."/>
            <person name="Leao P.N."/>
        </authorList>
    </citation>
    <scope>NUCLEOTIDE SEQUENCE</scope>
    <source>
        <strain evidence="13">LEGE 07310</strain>
    </source>
</reference>
<dbReference type="SUPFAM" id="SSF141523">
    <property type="entry name" value="L,D-transpeptidase catalytic domain-like"/>
    <property type="match status" value="1"/>
</dbReference>
<dbReference type="InterPro" id="IPR038063">
    <property type="entry name" value="Transpep_catalytic_dom"/>
</dbReference>
<feature type="chain" id="PRO_5035198100" evidence="11">
    <location>
        <begin position="31"/>
        <end position="217"/>
    </location>
</feature>
<evidence type="ECO:0000256" key="8">
    <source>
        <dbReference type="ARBA" id="ARBA00023316"/>
    </source>
</evidence>
<dbReference type="PANTHER" id="PTHR30582">
    <property type="entry name" value="L,D-TRANSPEPTIDASE"/>
    <property type="match status" value="1"/>
</dbReference>
<comment type="caution">
    <text evidence="13">The sequence shown here is derived from an EMBL/GenBank/DDBJ whole genome shotgun (WGS) entry which is preliminary data.</text>
</comment>
<evidence type="ECO:0000256" key="10">
    <source>
        <dbReference type="SAM" id="MobiDB-lite"/>
    </source>
</evidence>
<dbReference type="GO" id="GO:0008360">
    <property type="term" value="P:regulation of cell shape"/>
    <property type="evidence" value="ECO:0007669"/>
    <property type="project" value="UniProtKB-UniRule"/>
</dbReference>
<evidence type="ECO:0000259" key="12">
    <source>
        <dbReference type="PROSITE" id="PS52029"/>
    </source>
</evidence>
<name>A0A8J7AIA6_9CYAN</name>
<keyword evidence="8 9" id="KW-0961">Cell wall biogenesis/degradation</keyword>
<dbReference type="PANTHER" id="PTHR30582:SF24">
    <property type="entry name" value="L,D-TRANSPEPTIDASE ERFK_SRFK-RELATED"/>
    <property type="match status" value="1"/>
</dbReference>
<evidence type="ECO:0000313" key="13">
    <source>
        <dbReference type="EMBL" id="MBE9079484.1"/>
    </source>
</evidence>
<dbReference type="UniPathway" id="UPA00219"/>
<dbReference type="CDD" id="cd16913">
    <property type="entry name" value="YkuD_like"/>
    <property type="match status" value="1"/>
</dbReference>
<dbReference type="GO" id="GO:0071555">
    <property type="term" value="P:cell wall organization"/>
    <property type="evidence" value="ECO:0007669"/>
    <property type="project" value="UniProtKB-UniRule"/>
</dbReference>
<evidence type="ECO:0000256" key="3">
    <source>
        <dbReference type="ARBA" id="ARBA00022676"/>
    </source>
</evidence>
<gene>
    <name evidence="13" type="ORF">IQ241_19645</name>
</gene>
<feature type="region of interest" description="Disordered" evidence="10">
    <location>
        <begin position="63"/>
        <end position="84"/>
    </location>
</feature>
<evidence type="ECO:0000256" key="5">
    <source>
        <dbReference type="ARBA" id="ARBA00022801"/>
    </source>
</evidence>
<evidence type="ECO:0000256" key="1">
    <source>
        <dbReference type="ARBA" id="ARBA00004752"/>
    </source>
</evidence>